<evidence type="ECO:0000256" key="3">
    <source>
        <dbReference type="ARBA" id="ARBA00022833"/>
    </source>
</evidence>
<dbReference type="STRING" id="4829.A0A163JX27"/>
<keyword evidence="3" id="KW-0862">Zinc</keyword>
<evidence type="ECO:0000313" key="7">
    <source>
        <dbReference type="Proteomes" id="UP000078561"/>
    </source>
</evidence>
<dbReference type="InterPro" id="IPR011057">
    <property type="entry name" value="Mss4-like_sf"/>
</dbReference>
<proteinExistence type="inferred from homology"/>
<dbReference type="GO" id="GO:0016846">
    <property type="term" value="F:carbon-sulfur lyase activity"/>
    <property type="evidence" value="ECO:0007669"/>
    <property type="project" value="InterPro"/>
</dbReference>
<dbReference type="OMA" id="PDEMVCI"/>
<keyword evidence="2" id="KW-0479">Metal-binding</keyword>
<dbReference type="Pfam" id="PF04828">
    <property type="entry name" value="GFA"/>
    <property type="match status" value="1"/>
</dbReference>
<name>A0A163JX27_ABSGL</name>
<sequence length="161" mass="18223">MELKGSCHCEKVRFTVKSHTPNPVISICRKTDGGGGYAINIMGVYKTLKVTGEQHLRYAKTYQAIRDKASGELCGNIRYFCGECGCHLYAYDRKYADYVYPLASSIDTALPPVDPVTETYHIKIEDKAKWVVLPDGAEHVFDDYPDVSLEDWHIKNKQLVE</sequence>
<dbReference type="AlphaFoldDB" id="A0A163JX27"/>
<keyword evidence="4" id="KW-0456">Lyase</keyword>
<organism evidence="6">
    <name type="scientific">Absidia glauca</name>
    <name type="common">Pin mould</name>
    <dbReference type="NCBI Taxonomy" id="4829"/>
    <lineage>
        <taxon>Eukaryota</taxon>
        <taxon>Fungi</taxon>
        <taxon>Fungi incertae sedis</taxon>
        <taxon>Mucoromycota</taxon>
        <taxon>Mucoromycotina</taxon>
        <taxon>Mucoromycetes</taxon>
        <taxon>Mucorales</taxon>
        <taxon>Cunninghamellaceae</taxon>
        <taxon>Absidia</taxon>
    </lineage>
</organism>
<dbReference type="GO" id="GO:0046872">
    <property type="term" value="F:metal ion binding"/>
    <property type="evidence" value="ECO:0007669"/>
    <property type="project" value="UniProtKB-KW"/>
</dbReference>
<dbReference type="InterPro" id="IPR006913">
    <property type="entry name" value="CENP-V/GFA"/>
</dbReference>
<comment type="similarity">
    <text evidence="1">Belongs to the Gfa family.</text>
</comment>
<evidence type="ECO:0000256" key="2">
    <source>
        <dbReference type="ARBA" id="ARBA00022723"/>
    </source>
</evidence>
<keyword evidence="7" id="KW-1185">Reference proteome</keyword>
<evidence type="ECO:0000313" key="6">
    <source>
        <dbReference type="EMBL" id="SAM03955.1"/>
    </source>
</evidence>
<dbReference type="Gene3D" id="3.90.1590.10">
    <property type="entry name" value="glutathione-dependent formaldehyde- activating enzyme (gfa)"/>
    <property type="match status" value="1"/>
</dbReference>
<gene>
    <name evidence="6" type="primary">ABSGL_09811.1 scaffold 11641</name>
</gene>
<evidence type="ECO:0000256" key="1">
    <source>
        <dbReference type="ARBA" id="ARBA00005495"/>
    </source>
</evidence>
<dbReference type="PANTHER" id="PTHR33337:SF40">
    <property type="entry name" value="CENP-V_GFA DOMAIN-CONTAINING PROTEIN-RELATED"/>
    <property type="match status" value="1"/>
</dbReference>
<accession>A0A163JX27</accession>
<evidence type="ECO:0000259" key="5">
    <source>
        <dbReference type="Pfam" id="PF04828"/>
    </source>
</evidence>
<protein>
    <recommendedName>
        <fullName evidence="5">CENP-V/GFA domain-containing protein</fullName>
    </recommendedName>
</protein>
<dbReference type="InParanoid" id="A0A163JX27"/>
<dbReference type="PANTHER" id="PTHR33337">
    <property type="entry name" value="GFA DOMAIN-CONTAINING PROTEIN"/>
    <property type="match status" value="1"/>
</dbReference>
<dbReference type="OrthoDB" id="406544at2759"/>
<dbReference type="Proteomes" id="UP000078561">
    <property type="component" value="Unassembled WGS sequence"/>
</dbReference>
<feature type="domain" description="CENP-V/GFA" evidence="5">
    <location>
        <begin position="3"/>
        <end position="120"/>
    </location>
</feature>
<evidence type="ECO:0000256" key="4">
    <source>
        <dbReference type="ARBA" id="ARBA00023239"/>
    </source>
</evidence>
<dbReference type="SUPFAM" id="SSF51316">
    <property type="entry name" value="Mss4-like"/>
    <property type="match status" value="1"/>
</dbReference>
<dbReference type="EMBL" id="LT554318">
    <property type="protein sequence ID" value="SAM03955.1"/>
    <property type="molecule type" value="Genomic_DNA"/>
</dbReference>
<reference evidence="6" key="1">
    <citation type="submission" date="2016-04" db="EMBL/GenBank/DDBJ databases">
        <authorList>
            <person name="Evans L.H."/>
            <person name="Alamgir A."/>
            <person name="Owens N."/>
            <person name="Weber N.D."/>
            <person name="Virtaneva K."/>
            <person name="Barbian K."/>
            <person name="Babar A."/>
            <person name="Rosenke K."/>
        </authorList>
    </citation>
    <scope>NUCLEOTIDE SEQUENCE [LARGE SCALE GENOMIC DNA]</scope>
    <source>
        <strain evidence="6">CBS 101.48</strain>
    </source>
</reference>